<organism evidence="2 3">
    <name type="scientific">Pythium insidiosum</name>
    <name type="common">Pythiosis disease agent</name>
    <dbReference type="NCBI Taxonomy" id="114742"/>
    <lineage>
        <taxon>Eukaryota</taxon>
        <taxon>Sar</taxon>
        <taxon>Stramenopiles</taxon>
        <taxon>Oomycota</taxon>
        <taxon>Peronosporomycetes</taxon>
        <taxon>Pythiales</taxon>
        <taxon>Pythiaceae</taxon>
        <taxon>Pythium</taxon>
    </lineage>
</organism>
<proteinExistence type="predicted"/>
<feature type="compositionally biased region" description="Polar residues" evidence="1">
    <location>
        <begin position="158"/>
        <end position="167"/>
    </location>
</feature>
<protein>
    <submittedName>
        <fullName evidence="2">Uncharacterized protein</fullName>
    </submittedName>
</protein>
<accession>A0AAD5Q1K6</accession>
<gene>
    <name evidence="2" type="ORF">P43SY_006043</name>
</gene>
<dbReference type="Proteomes" id="UP001209570">
    <property type="component" value="Unassembled WGS sequence"/>
</dbReference>
<name>A0AAD5Q1K6_PYTIN</name>
<evidence type="ECO:0000313" key="2">
    <source>
        <dbReference type="EMBL" id="KAJ0391846.1"/>
    </source>
</evidence>
<comment type="caution">
    <text evidence="2">The sequence shown here is derived from an EMBL/GenBank/DDBJ whole genome shotgun (WGS) entry which is preliminary data.</text>
</comment>
<dbReference type="AlphaFoldDB" id="A0AAD5Q1K6"/>
<evidence type="ECO:0000313" key="3">
    <source>
        <dbReference type="Proteomes" id="UP001209570"/>
    </source>
</evidence>
<evidence type="ECO:0000256" key="1">
    <source>
        <dbReference type="SAM" id="MobiDB-lite"/>
    </source>
</evidence>
<reference evidence="2" key="1">
    <citation type="submission" date="2021-12" db="EMBL/GenBank/DDBJ databases">
        <title>Prjna785345.</title>
        <authorList>
            <person name="Rujirawat T."/>
            <person name="Krajaejun T."/>
        </authorList>
    </citation>
    <scope>NUCLEOTIDE SEQUENCE</scope>
    <source>
        <strain evidence="2">Pi057C3</strain>
    </source>
</reference>
<sequence length="248" mass="26852">MTTTRKVVAFFDLVGDLPAPQLLSGDAQTLACNAASWKLWVLEDSTLVGVVRRLKGDRADEQLVLHNGRTAVDLFHGELLEDACSARFQLLRIVRGGVTVVDCVARISHRHEGLKGKWTSGDSAGRFAMRYRDMKTATRSLSSDAKKDSKAGDFESALVSSPSSGTSKAAMHRAGTYNLTGTATSDSGRAYDSTLKITLSADGRVVGESSEKSLEPHRCPVDGTWTDEAIKYTLSYCGTKYTLLPTTR</sequence>
<keyword evidence="3" id="KW-1185">Reference proteome</keyword>
<feature type="compositionally biased region" description="Basic and acidic residues" evidence="1">
    <location>
        <begin position="144"/>
        <end position="153"/>
    </location>
</feature>
<feature type="region of interest" description="Disordered" evidence="1">
    <location>
        <begin position="139"/>
        <end position="169"/>
    </location>
</feature>
<dbReference type="EMBL" id="JAKCXM010000814">
    <property type="protein sequence ID" value="KAJ0391846.1"/>
    <property type="molecule type" value="Genomic_DNA"/>
</dbReference>